<keyword evidence="1" id="KW-0812">Transmembrane</keyword>
<evidence type="ECO:0008006" key="4">
    <source>
        <dbReference type="Google" id="ProtNLM"/>
    </source>
</evidence>
<dbReference type="RefSeq" id="WP_168105550.1">
    <property type="nucleotide sequence ID" value="NZ_VTOX01000001.1"/>
</dbReference>
<evidence type="ECO:0000313" key="3">
    <source>
        <dbReference type="Proteomes" id="UP000521868"/>
    </source>
</evidence>
<proteinExistence type="predicted"/>
<evidence type="ECO:0000313" key="2">
    <source>
        <dbReference type="EMBL" id="NKE64464.1"/>
    </source>
</evidence>
<keyword evidence="1" id="KW-1133">Transmembrane helix</keyword>
<feature type="transmembrane region" description="Helical" evidence="1">
    <location>
        <begin position="89"/>
        <end position="106"/>
    </location>
</feature>
<accession>A0A7X6I4W2</accession>
<dbReference type="Pfam" id="PF19540">
    <property type="entry name" value="DUF6064"/>
    <property type="match status" value="1"/>
</dbReference>
<feature type="transmembrane region" description="Helical" evidence="1">
    <location>
        <begin position="59"/>
        <end position="77"/>
    </location>
</feature>
<organism evidence="2 3">
    <name type="scientific">Ramlibacter lithotrophicus</name>
    <dbReference type="NCBI Taxonomy" id="2606681"/>
    <lineage>
        <taxon>Bacteria</taxon>
        <taxon>Pseudomonadati</taxon>
        <taxon>Pseudomonadota</taxon>
        <taxon>Betaproteobacteria</taxon>
        <taxon>Burkholderiales</taxon>
        <taxon>Comamonadaceae</taxon>
        <taxon>Ramlibacter</taxon>
    </lineage>
</organism>
<gene>
    <name evidence="2" type="ORF">RAMLITH_01405</name>
</gene>
<dbReference type="AlphaFoldDB" id="A0A7X6I4W2"/>
<comment type="caution">
    <text evidence="2">The sequence shown here is derived from an EMBL/GenBank/DDBJ whole genome shotgun (WGS) entry which is preliminary data.</text>
</comment>
<name>A0A7X6I4W2_9BURK</name>
<sequence length="199" mass="21632">MFAWSSYGPRDFLMFAPRTYWRLVEIYNQDLWPWQPAVLAAGVALAWHAARRGAGARRITCAALALAWLWVAWGFHWERFATINWGARHLAAAGVLQAVLLLAAALRAPDAPLAIGVRGMHRAGVALALGATIAYPLATAAAGASWRRAELAGLMPEATALVTLGLVVATRPRRWPWLVVLPLLTLLLGAATLWLLATR</sequence>
<dbReference type="InterPro" id="IPR045708">
    <property type="entry name" value="DUF6064"/>
</dbReference>
<keyword evidence="1" id="KW-0472">Membrane</keyword>
<feature type="transmembrane region" description="Helical" evidence="1">
    <location>
        <begin position="152"/>
        <end position="170"/>
    </location>
</feature>
<dbReference type="Proteomes" id="UP000521868">
    <property type="component" value="Unassembled WGS sequence"/>
</dbReference>
<evidence type="ECO:0000256" key="1">
    <source>
        <dbReference type="SAM" id="Phobius"/>
    </source>
</evidence>
<dbReference type="EMBL" id="VTOX01000001">
    <property type="protein sequence ID" value="NKE64464.1"/>
    <property type="molecule type" value="Genomic_DNA"/>
</dbReference>
<protein>
    <recommendedName>
        <fullName evidence="4">MFS transporter permease</fullName>
    </recommendedName>
</protein>
<feature type="transmembrane region" description="Helical" evidence="1">
    <location>
        <begin position="177"/>
        <end position="197"/>
    </location>
</feature>
<feature type="transmembrane region" description="Helical" evidence="1">
    <location>
        <begin position="126"/>
        <end position="146"/>
    </location>
</feature>
<reference evidence="2 3" key="1">
    <citation type="journal article" date="2020" name="Nature">
        <title>Bacterial chemolithoautotrophy via manganese oxidation.</title>
        <authorList>
            <person name="Yu H."/>
            <person name="Leadbetter J.R."/>
        </authorList>
    </citation>
    <scope>NUCLEOTIDE SEQUENCE [LARGE SCALE GENOMIC DNA]</scope>
    <source>
        <strain evidence="2 3">RBP-1</strain>
    </source>
</reference>
<keyword evidence="3" id="KW-1185">Reference proteome</keyword>